<feature type="domain" description="FAD/NAD(P)-binding" evidence="12">
    <location>
        <begin position="11"/>
        <end position="320"/>
    </location>
</feature>
<dbReference type="InterPro" id="IPR036188">
    <property type="entry name" value="FAD/NAD-bd_sf"/>
</dbReference>
<protein>
    <submittedName>
        <fullName evidence="13">Dihydrolipoamide dehydrogenase</fullName>
    </submittedName>
</protein>
<dbReference type="AlphaFoldDB" id="A0A918KRN9"/>
<keyword evidence="8" id="KW-0520">NAD</keyword>
<evidence type="ECO:0000313" key="13">
    <source>
        <dbReference type="EMBL" id="GGX73298.1"/>
    </source>
</evidence>
<evidence type="ECO:0000256" key="6">
    <source>
        <dbReference type="ARBA" id="ARBA00023157"/>
    </source>
</evidence>
<feature type="binding site" evidence="8">
    <location>
        <position position="267"/>
    </location>
    <ligand>
        <name>NAD(+)</name>
        <dbReference type="ChEBI" id="CHEBI:57540"/>
    </ligand>
</feature>
<dbReference type="FunFam" id="3.30.390.30:FF:000001">
    <property type="entry name" value="Dihydrolipoyl dehydrogenase"/>
    <property type="match status" value="1"/>
</dbReference>
<reference evidence="13 14" key="1">
    <citation type="journal article" date="2014" name="Int. J. Syst. Evol. Microbiol.">
        <title>Complete genome sequence of Corynebacterium casei LMG S-19264T (=DSM 44701T), isolated from a smear-ripened cheese.</title>
        <authorList>
            <consortium name="US DOE Joint Genome Institute (JGI-PGF)"/>
            <person name="Walter F."/>
            <person name="Albersmeier A."/>
            <person name="Kalinowski J."/>
            <person name="Ruckert C."/>
        </authorList>
    </citation>
    <scope>NUCLEOTIDE SEQUENCE [LARGE SCALE GENOMIC DNA]</scope>
    <source>
        <strain evidence="13 14">KCTC 23968</strain>
    </source>
</reference>
<evidence type="ECO:0000256" key="7">
    <source>
        <dbReference type="ARBA" id="ARBA00023284"/>
    </source>
</evidence>
<dbReference type="GO" id="GO:0016668">
    <property type="term" value="F:oxidoreductase activity, acting on a sulfur group of donors, NAD(P) as acceptor"/>
    <property type="evidence" value="ECO:0007669"/>
    <property type="project" value="InterPro"/>
</dbReference>
<dbReference type="PIRSF" id="PIRSF000350">
    <property type="entry name" value="Mercury_reductase_MerA"/>
    <property type="match status" value="1"/>
</dbReference>
<gene>
    <name evidence="13" type="primary">merA1</name>
    <name evidence="13" type="ORF">GCM10011309_24160</name>
</gene>
<organism evidence="13 14">
    <name type="scientific">Litorimonas cladophorae</name>
    <dbReference type="NCBI Taxonomy" id="1220491"/>
    <lineage>
        <taxon>Bacteria</taxon>
        <taxon>Pseudomonadati</taxon>
        <taxon>Pseudomonadota</taxon>
        <taxon>Alphaproteobacteria</taxon>
        <taxon>Maricaulales</taxon>
        <taxon>Robiginitomaculaceae</taxon>
    </lineage>
</organism>
<dbReference type="InterPro" id="IPR023753">
    <property type="entry name" value="FAD/NAD-binding_dom"/>
</dbReference>
<keyword evidence="3 8" id="KW-0274">FAD</keyword>
<comment type="caution">
    <text evidence="13">The sequence shown here is derived from an EMBL/GenBank/DDBJ whole genome shotgun (WGS) entry which is preliminary data.</text>
</comment>
<evidence type="ECO:0000256" key="2">
    <source>
        <dbReference type="ARBA" id="ARBA00022630"/>
    </source>
</evidence>
<dbReference type="PANTHER" id="PTHR43014:SF2">
    <property type="entry name" value="MERCURIC REDUCTASE"/>
    <property type="match status" value="1"/>
</dbReference>
<evidence type="ECO:0000256" key="5">
    <source>
        <dbReference type="ARBA" id="ARBA00023002"/>
    </source>
</evidence>
<dbReference type="SUPFAM" id="SSF55424">
    <property type="entry name" value="FAD/NAD-linked reductases, dimerisation (C-terminal) domain"/>
    <property type="match status" value="1"/>
</dbReference>
<accession>A0A918KRN9</accession>
<evidence type="ECO:0000256" key="3">
    <source>
        <dbReference type="ARBA" id="ARBA00022827"/>
    </source>
</evidence>
<dbReference type="InterPro" id="IPR016156">
    <property type="entry name" value="FAD/NAD-linked_Rdtase_dimer_sf"/>
</dbReference>
<dbReference type="PRINTS" id="PR00411">
    <property type="entry name" value="PNDRDTASEI"/>
</dbReference>
<comment type="similarity">
    <text evidence="1 10">Belongs to the class-I pyridine nucleotide-disulfide oxidoreductase family.</text>
</comment>
<keyword evidence="14" id="KW-1185">Reference proteome</keyword>
<evidence type="ECO:0000313" key="14">
    <source>
        <dbReference type="Proteomes" id="UP000600865"/>
    </source>
</evidence>
<keyword evidence="6" id="KW-1015">Disulfide bond</keyword>
<evidence type="ECO:0000259" key="12">
    <source>
        <dbReference type="Pfam" id="PF07992"/>
    </source>
</evidence>
<feature type="binding site" evidence="8">
    <location>
        <begin position="144"/>
        <end position="146"/>
    </location>
    <ligand>
        <name>FAD</name>
        <dbReference type="ChEBI" id="CHEBI:57692"/>
    </ligand>
</feature>
<dbReference type="Proteomes" id="UP000600865">
    <property type="component" value="Unassembled WGS sequence"/>
</dbReference>
<name>A0A918KRN9_9PROT</name>
<keyword evidence="4" id="KW-0521">NADP</keyword>
<comment type="cofactor">
    <cofactor evidence="8">
        <name>FAD</name>
        <dbReference type="ChEBI" id="CHEBI:57692"/>
    </cofactor>
    <text evidence="8">Binds 1 FAD per subunit.</text>
</comment>
<dbReference type="RefSeq" id="WP_189586477.1">
    <property type="nucleotide sequence ID" value="NZ_BMYV01000003.1"/>
</dbReference>
<proteinExistence type="inferred from homology"/>
<dbReference type="Pfam" id="PF07992">
    <property type="entry name" value="Pyr_redox_2"/>
    <property type="match status" value="1"/>
</dbReference>
<feature type="disulfide bond" description="Redox-active" evidence="9">
    <location>
        <begin position="47"/>
        <end position="52"/>
    </location>
</feature>
<dbReference type="InterPro" id="IPR004099">
    <property type="entry name" value="Pyr_nucl-diS_OxRdtase_dimer"/>
</dbReference>
<dbReference type="InterPro" id="IPR012999">
    <property type="entry name" value="Pyr_OxRdtase_I_AS"/>
</dbReference>
<keyword evidence="8" id="KW-0547">Nucleotide-binding</keyword>
<evidence type="ECO:0000256" key="1">
    <source>
        <dbReference type="ARBA" id="ARBA00007532"/>
    </source>
</evidence>
<keyword evidence="5 10" id="KW-0560">Oxidoreductase</keyword>
<dbReference type="PRINTS" id="PR00368">
    <property type="entry name" value="FADPNR"/>
</dbReference>
<evidence type="ECO:0000256" key="9">
    <source>
        <dbReference type="PIRSR" id="PIRSR000350-4"/>
    </source>
</evidence>
<dbReference type="Gene3D" id="3.30.390.30">
    <property type="match status" value="1"/>
</dbReference>
<dbReference type="GO" id="GO:0050660">
    <property type="term" value="F:flavin adenine dinucleotide binding"/>
    <property type="evidence" value="ECO:0007669"/>
    <property type="project" value="TreeGrafter"/>
</dbReference>
<dbReference type="Gene3D" id="3.50.50.60">
    <property type="entry name" value="FAD/NAD(P)-binding domain"/>
    <property type="match status" value="2"/>
</dbReference>
<evidence type="ECO:0000256" key="4">
    <source>
        <dbReference type="ARBA" id="ARBA00022857"/>
    </source>
</evidence>
<evidence type="ECO:0000256" key="8">
    <source>
        <dbReference type="PIRSR" id="PIRSR000350-3"/>
    </source>
</evidence>
<dbReference type="GO" id="GO:0003955">
    <property type="term" value="F:NAD(P)H dehydrogenase (quinone) activity"/>
    <property type="evidence" value="ECO:0007669"/>
    <property type="project" value="TreeGrafter"/>
</dbReference>
<feature type="binding site" evidence="8">
    <location>
        <position position="56"/>
    </location>
    <ligand>
        <name>FAD</name>
        <dbReference type="ChEBI" id="CHEBI:57692"/>
    </ligand>
</feature>
<evidence type="ECO:0000256" key="10">
    <source>
        <dbReference type="RuleBase" id="RU003691"/>
    </source>
</evidence>
<dbReference type="Pfam" id="PF02852">
    <property type="entry name" value="Pyr_redox_dim"/>
    <property type="match status" value="1"/>
</dbReference>
<keyword evidence="2 10" id="KW-0285">Flavoprotein</keyword>
<evidence type="ECO:0000259" key="11">
    <source>
        <dbReference type="Pfam" id="PF02852"/>
    </source>
</evidence>
<dbReference type="PROSITE" id="PS00076">
    <property type="entry name" value="PYRIDINE_REDOX_1"/>
    <property type="match status" value="1"/>
</dbReference>
<feature type="binding site" evidence="8">
    <location>
        <begin position="181"/>
        <end position="188"/>
    </location>
    <ligand>
        <name>NAD(+)</name>
        <dbReference type="ChEBI" id="CHEBI:57540"/>
    </ligand>
</feature>
<dbReference type="EMBL" id="BMYV01000003">
    <property type="protein sequence ID" value="GGX73298.1"/>
    <property type="molecule type" value="Genomic_DNA"/>
</dbReference>
<feature type="domain" description="Pyridine nucleotide-disulphide oxidoreductase dimerisation" evidence="11">
    <location>
        <begin position="349"/>
        <end position="458"/>
    </location>
</feature>
<dbReference type="PANTHER" id="PTHR43014">
    <property type="entry name" value="MERCURIC REDUCTASE"/>
    <property type="match status" value="1"/>
</dbReference>
<dbReference type="InterPro" id="IPR001100">
    <property type="entry name" value="Pyr_nuc-diS_OxRdtase"/>
</dbReference>
<feature type="binding site" evidence="8">
    <location>
        <position position="307"/>
    </location>
    <ligand>
        <name>FAD</name>
        <dbReference type="ChEBI" id="CHEBI:57692"/>
    </ligand>
</feature>
<dbReference type="SUPFAM" id="SSF51905">
    <property type="entry name" value="FAD/NAD(P)-binding domain"/>
    <property type="match status" value="1"/>
</dbReference>
<sequence length="484" mass="51521">MSTSKTEYDVDLCVIGAGSAGLSMVAGAAQIGRSVVLFEGAEMGGDCLNHGCVPSKAILKAGKVAQARREGASLGVKPVEPEVNWEAVKAHIQGVIATIAPMDSVERFEGFGATVISEYAHFVDEKTVESDTTRVRAKRFVVATGSRASAPPIPGLDKVDYATNETIFSLKTFPSHLLIIGAGPIGLEMGQTFRRLGAKVTIVDIAPPLGRNEPEHARVLVEALQEEGVTFHAPAATKEIRKTAKNIIIELENGTLIKGSHLLVAAGRAPAVDDLGLDAAGVKFDKRGIETDGNLRTSNKRIYGAGDVVKGMGGLTHIAGFHAGQLFKNFFLLPQALNKGFSSAKNDRMPAAIYTSPELANIGLSEAQAREKFGDRVKTVEFHFDENDRAIAERSTKGGVKIVVNHKGKVLGGSIVGEHAGEMIHMLSVAMTGGMKLSKLAQIISPYPTRSEAVKRAASSLYTEDLFGPNAMPRKTAAFWAKFH</sequence>
<keyword evidence="7 10" id="KW-0676">Redox-active center</keyword>